<dbReference type="Pfam" id="PF00067">
    <property type="entry name" value="p450"/>
    <property type="match status" value="1"/>
</dbReference>
<comment type="similarity">
    <text evidence="1">Belongs to the cytochrome P450 family.</text>
</comment>
<dbReference type="Proteomes" id="UP000800039">
    <property type="component" value="Unassembled WGS sequence"/>
</dbReference>
<keyword evidence="2" id="KW-0349">Heme</keyword>
<dbReference type="RefSeq" id="XP_040786196.1">
    <property type="nucleotide sequence ID" value="XM_040937126.1"/>
</dbReference>
<dbReference type="PRINTS" id="PR00385">
    <property type="entry name" value="P450"/>
</dbReference>
<organism evidence="4 5">
    <name type="scientific">Cucurbitaria berberidis CBS 394.84</name>
    <dbReference type="NCBI Taxonomy" id="1168544"/>
    <lineage>
        <taxon>Eukaryota</taxon>
        <taxon>Fungi</taxon>
        <taxon>Dikarya</taxon>
        <taxon>Ascomycota</taxon>
        <taxon>Pezizomycotina</taxon>
        <taxon>Dothideomycetes</taxon>
        <taxon>Pleosporomycetidae</taxon>
        <taxon>Pleosporales</taxon>
        <taxon>Pleosporineae</taxon>
        <taxon>Cucurbitariaceae</taxon>
        <taxon>Cucurbitaria</taxon>
    </lineage>
</organism>
<dbReference type="GeneID" id="63854376"/>
<dbReference type="PANTHER" id="PTHR24305">
    <property type="entry name" value="CYTOCHROME P450"/>
    <property type="match status" value="1"/>
</dbReference>
<accession>A0A9P4GD01</accession>
<comment type="cofactor">
    <cofactor evidence="2">
        <name>heme</name>
        <dbReference type="ChEBI" id="CHEBI:30413"/>
    </cofactor>
</comment>
<keyword evidence="3" id="KW-0732">Signal</keyword>
<evidence type="ECO:0000313" key="5">
    <source>
        <dbReference type="Proteomes" id="UP000800039"/>
    </source>
</evidence>
<evidence type="ECO:0000313" key="4">
    <source>
        <dbReference type="EMBL" id="KAF1843633.1"/>
    </source>
</evidence>
<gene>
    <name evidence="4" type="ORF">K460DRAFT_407970</name>
</gene>
<dbReference type="InterPro" id="IPR036396">
    <property type="entry name" value="Cyt_P450_sf"/>
</dbReference>
<evidence type="ECO:0000256" key="1">
    <source>
        <dbReference type="ARBA" id="ARBA00010617"/>
    </source>
</evidence>
<dbReference type="GO" id="GO:0016705">
    <property type="term" value="F:oxidoreductase activity, acting on paired donors, with incorporation or reduction of molecular oxygen"/>
    <property type="evidence" value="ECO:0007669"/>
    <property type="project" value="InterPro"/>
</dbReference>
<feature type="chain" id="PRO_5040350741" evidence="3">
    <location>
        <begin position="19"/>
        <end position="566"/>
    </location>
</feature>
<feature type="signal peptide" evidence="3">
    <location>
        <begin position="1"/>
        <end position="18"/>
    </location>
</feature>
<protein>
    <submittedName>
        <fullName evidence="4">Cytochrome P450</fullName>
    </submittedName>
</protein>
<dbReference type="InterPro" id="IPR001128">
    <property type="entry name" value="Cyt_P450"/>
</dbReference>
<evidence type="ECO:0000256" key="2">
    <source>
        <dbReference type="PIRSR" id="PIRSR602401-1"/>
    </source>
</evidence>
<keyword evidence="2" id="KW-0408">Iron</keyword>
<dbReference type="CDD" id="cd11070">
    <property type="entry name" value="CYP56-like"/>
    <property type="match status" value="1"/>
</dbReference>
<dbReference type="GO" id="GO:0004497">
    <property type="term" value="F:monooxygenase activity"/>
    <property type="evidence" value="ECO:0007669"/>
    <property type="project" value="InterPro"/>
</dbReference>
<reference evidence="4" key="1">
    <citation type="submission" date="2020-01" db="EMBL/GenBank/DDBJ databases">
        <authorList>
            <consortium name="DOE Joint Genome Institute"/>
            <person name="Haridas S."/>
            <person name="Albert R."/>
            <person name="Binder M."/>
            <person name="Bloem J."/>
            <person name="Labutti K."/>
            <person name="Salamov A."/>
            <person name="Andreopoulos B."/>
            <person name="Baker S.E."/>
            <person name="Barry K."/>
            <person name="Bills G."/>
            <person name="Bluhm B.H."/>
            <person name="Cannon C."/>
            <person name="Castanera R."/>
            <person name="Culley D.E."/>
            <person name="Daum C."/>
            <person name="Ezra D."/>
            <person name="Gonzalez J.B."/>
            <person name="Henrissat B."/>
            <person name="Kuo A."/>
            <person name="Liang C."/>
            <person name="Lipzen A."/>
            <person name="Lutzoni F."/>
            <person name="Magnuson J."/>
            <person name="Mondo S."/>
            <person name="Nolan M."/>
            <person name="Ohm R."/>
            <person name="Pangilinan J."/>
            <person name="Park H.-J."/>
            <person name="Ramirez L."/>
            <person name="Alfaro M."/>
            <person name="Sun H."/>
            <person name="Tritt A."/>
            <person name="Yoshinaga Y."/>
            <person name="Zwiers L.-H."/>
            <person name="Turgeon B.G."/>
            <person name="Goodwin S.B."/>
            <person name="Spatafora J.W."/>
            <person name="Crous P.W."/>
            <person name="Grigoriev I.V."/>
        </authorList>
    </citation>
    <scope>NUCLEOTIDE SEQUENCE</scope>
    <source>
        <strain evidence="4">CBS 394.84</strain>
    </source>
</reference>
<dbReference type="OrthoDB" id="1470350at2759"/>
<feature type="binding site" description="axial binding residue" evidence="2">
    <location>
        <position position="494"/>
    </location>
    <ligand>
        <name>heme</name>
        <dbReference type="ChEBI" id="CHEBI:30413"/>
    </ligand>
    <ligandPart>
        <name>Fe</name>
        <dbReference type="ChEBI" id="CHEBI:18248"/>
    </ligandPart>
</feature>
<keyword evidence="5" id="KW-1185">Reference proteome</keyword>
<dbReference type="InterPro" id="IPR002401">
    <property type="entry name" value="Cyt_P450_E_grp-I"/>
</dbReference>
<dbReference type="SUPFAM" id="SSF48264">
    <property type="entry name" value="Cytochrome P450"/>
    <property type="match status" value="1"/>
</dbReference>
<proteinExistence type="inferred from homology"/>
<dbReference type="GO" id="GO:0020037">
    <property type="term" value="F:heme binding"/>
    <property type="evidence" value="ECO:0007669"/>
    <property type="project" value="InterPro"/>
</dbReference>
<dbReference type="PANTHER" id="PTHR24305:SF166">
    <property type="entry name" value="CYTOCHROME P450 12A4, MITOCHONDRIAL-RELATED"/>
    <property type="match status" value="1"/>
</dbReference>
<evidence type="ECO:0000256" key="3">
    <source>
        <dbReference type="SAM" id="SignalP"/>
    </source>
</evidence>
<name>A0A9P4GD01_9PLEO</name>
<comment type="caution">
    <text evidence="4">The sequence shown here is derived from an EMBL/GenBank/DDBJ whole genome shotgun (WGS) entry which is preliminary data.</text>
</comment>
<dbReference type="EMBL" id="ML976617">
    <property type="protein sequence ID" value="KAF1843633.1"/>
    <property type="molecule type" value="Genomic_DNA"/>
</dbReference>
<keyword evidence="2" id="KW-0479">Metal-binding</keyword>
<dbReference type="InterPro" id="IPR050121">
    <property type="entry name" value="Cytochrome_P450_monoxygenase"/>
</dbReference>
<dbReference type="Gene3D" id="1.10.630.10">
    <property type="entry name" value="Cytochrome P450"/>
    <property type="match status" value="1"/>
</dbReference>
<sequence length="566" mass="64552">MFAAVLLTLLALPALLFAWSALSLQANKAKAETTGLPLLVRWVAPTNPLWMMFGSSIVLKCRALGIGTKRFHRFYVFSWEANERHVVHQELGPVFMLVSPGGNWLCVSDASVFEDVIHRRTDFRRNMEQFAVLNVYGKNLSTTDDEEWQKHRKVTAITFTEKNNELVWQESLSQTRGMLKYWLQHQPVSTTHQDTKVFTLNVLAAAIFNKSYPFEGAAESKEHVNTQDASYQYRDSLSKILANIIPIFICGEQGLKAWWTPKSWKSAGTAIATFRAYVAGLINDERDYMDRGIQKNQHLVAALVRACEDETRQPIQGKRNMTLTEEEIVSNLFVYAFAGNDTTAISLNHLLVDLAASPETQEWIAEEIRHYLPEDDISLWAYKRFSKLKRCLAVVMESIRINHPLGQLAKQTGQYSQQLKIGSRNITIPPGTSIHLSLAALHTHPQYWGEDSLKWNPSRFISTPDGAGKDFENEVLASDTQEHFLPWATGQRVCPGKKFSQVELVAALAFIFRDYCVHPQPLRNESMEQARKRIFNTGMEIEHEGTILHELRYPESIALNWSKRER</sequence>
<dbReference type="PRINTS" id="PR00463">
    <property type="entry name" value="EP450I"/>
</dbReference>
<dbReference type="AlphaFoldDB" id="A0A9P4GD01"/>
<dbReference type="GO" id="GO:0005506">
    <property type="term" value="F:iron ion binding"/>
    <property type="evidence" value="ECO:0007669"/>
    <property type="project" value="InterPro"/>
</dbReference>